<dbReference type="EMBL" id="AXNT01000074">
    <property type="protein sequence ID" value="KGM01957.1"/>
    <property type="molecule type" value="Genomic_DNA"/>
</dbReference>
<evidence type="ECO:0000313" key="4">
    <source>
        <dbReference type="EMBL" id="KGM01957.1"/>
    </source>
</evidence>
<dbReference type="PANTHER" id="PTHR43080:SF2">
    <property type="entry name" value="CBS DOMAIN-CONTAINING PROTEIN"/>
    <property type="match status" value="1"/>
</dbReference>
<dbReference type="PROSITE" id="PS51371">
    <property type="entry name" value="CBS"/>
    <property type="match status" value="2"/>
</dbReference>
<dbReference type="InterPro" id="IPR051257">
    <property type="entry name" value="Diverse_CBS-Domain"/>
</dbReference>
<protein>
    <submittedName>
        <fullName evidence="4">Oxidoreductase</fullName>
    </submittedName>
</protein>
<feature type="domain" description="CBS" evidence="3">
    <location>
        <begin position="73"/>
        <end position="128"/>
    </location>
</feature>
<dbReference type="AlphaFoldDB" id="A0A0A0B735"/>
<name>A0A0A0B735_9CELL</name>
<dbReference type="InterPro" id="IPR046342">
    <property type="entry name" value="CBS_dom_sf"/>
</dbReference>
<dbReference type="Pfam" id="PF00571">
    <property type="entry name" value="CBS"/>
    <property type="match status" value="2"/>
</dbReference>
<dbReference type="SUPFAM" id="SSF54631">
    <property type="entry name" value="CBS-domain pair"/>
    <property type="match status" value="1"/>
</dbReference>
<evidence type="ECO:0000313" key="5">
    <source>
        <dbReference type="Proteomes" id="UP000029833"/>
    </source>
</evidence>
<dbReference type="InterPro" id="IPR000644">
    <property type="entry name" value="CBS_dom"/>
</dbReference>
<proteinExistence type="predicted"/>
<dbReference type="Proteomes" id="UP000029833">
    <property type="component" value="Unassembled WGS sequence"/>
</dbReference>
<keyword evidence="5" id="KW-1185">Reference proteome</keyword>
<organism evidence="4 5">
    <name type="scientific">Cellulomonas cellasea DSM 20118</name>
    <dbReference type="NCBI Taxonomy" id="1408250"/>
    <lineage>
        <taxon>Bacteria</taxon>
        <taxon>Bacillati</taxon>
        <taxon>Actinomycetota</taxon>
        <taxon>Actinomycetes</taxon>
        <taxon>Micrococcales</taxon>
        <taxon>Cellulomonadaceae</taxon>
        <taxon>Cellulomonas</taxon>
    </lineage>
</organism>
<reference evidence="4 5" key="1">
    <citation type="submission" date="2013-10" db="EMBL/GenBank/DDBJ databases">
        <authorList>
            <person name="Wang G."/>
            <person name="Zhuang W."/>
        </authorList>
    </citation>
    <scope>NUCLEOTIDE SEQUENCE [LARGE SCALE GENOMIC DNA]</scope>
    <source>
        <strain evidence="4 5">DSM 20118</strain>
    </source>
</reference>
<dbReference type="SMART" id="SM00116">
    <property type="entry name" value="CBS"/>
    <property type="match status" value="2"/>
</dbReference>
<gene>
    <name evidence="4" type="ORF">Q760_16335</name>
</gene>
<comment type="caution">
    <text evidence="4">The sequence shown here is derived from an EMBL/GenBank/DDBJ whole genome shotgun (WGS) entry which is preliminary data.</text>
</comment>
<sequence>MARTVSSLMTPHPTVVEVTDTLHAVAQTMAQQDVGALIVAEDGAVVGIVTDRDLVVRGLAAGIGLDAPVGQLASEELVTVGPDDDVAEVVHLMRERALRRVPVVEGDQAVGIVTIGDLAVALDSDSALADISAAPPQD</sequence>
<dbReference type="Gene3D" id="3.10.580.10">
    <property type="entry name" value="CBS-domain"/>
    <property type="match status" value="1"/>
</dbReference>
<dbReference type="PANTHER" id="PTHR43080">
    <property type="entry name" value="CBS DOMAIN-CONTAINING PROTEIN CBSX3, MITOCHONDRIAL"/>
    <property type="match status" value="1"/>
</dbReference>
<evidence type="ECO:0000259" key="3">
    <source>
        <dbReference type="PROSITE" id="PS51371"/>
    </source>
</evidence>
<accession>A0A0A0B735</accession>
<dbReference type="OrthoDB" id="9789996at2"/>
<dbReference type="STRING" id="1408250.Q760_16335"/>
<evidence type="ECO:0000256" key="2">
    <source>
        <dbReference type="PROSITE-ProRule" id="PRU00703"/>
    </source>
</evidence>
<dbReference type="RefSeq" id="WP_034630562.1">
    <property type="nucleotide sequence ID" value="NZ_AXNT01000074.1"/>
</dbReference>
<keyword evidence="1 2" id="KW-0129">CBS domain</keyword>
<feature type="domain" description="CBS" evidence="3">
    <location>
        <begin position="9"/>
        <end position="65"/>
    </location>
</feature>
<evidence type="ECO:0000256" key="1">
    <source>
        <dbReference type="ARBA" id="ARBA00023122"/>
    </source>
</evidence>